<dbReference type="RefSeq" id="WP_119716188.1">
    <property type="nucleotide sequence ID" value="NZ_OMOH01000008.1"/>
</dbReference>
<protein>
    <submittedName>
        <fullName evidence="7">MarR-type HTH domain profile</fullName>
    </submittedName>
</protein>
<dbReference type="PANTHER" id="PTHR33164">
    <property type="entry name" value="TRANSCRIPTIONAL REGULATOR, MARR FAMILY"/>
    <property type="match status" value="1"/>
</dbReference>
<keyword evidence="5" id="KW-0804">Transcription</keyword>
<evidence type="ECO:0000256" key="4">
    <source>
        <dbReference type="ARBA" id="ARBA00023125"/>
    </source>
</evidence>
<dbReference type="PRINTS" id="PR00598">
    <property type="entry name" value="HTHMARR"/>
</dbReference>
<sequence length="146" mass="16064">MSQHPELGLDHQLCFSLYRASRAVIRAYRPLLKGLGLTYPQYLVMIVLWQENEGLSVKQIGARLGLDSGTLTPLLRRLEASGHITRSRDDADERRAVITLTDAGRALQDDAASIPGELNRMYAACDVDAGDLKTQLDVLGEFLPSA</sequence>
<evidence type="ECO:0000313" key="8">
    <source>
        <dbReference type="Proteomes" id="UP000265962"/>
    </source>
</evidence>
<dbReference type="FunFam" id="1.10.10.10:FF:000163">
    <property type="entry name" value="MarR family transcriptional regulator"/>
    <property type="match status" value="1"/>
</dbReference>
<dbReference type="OrthoDB" id="9806864at2"/>
<dbReference type="InterPro" id="IPR039422">
    <property type="entry name" value="MarR/SlyA-like"/>
</dbReference>
<dbReference type="Pfam" id="PF22381">
    <property type="entry name" value="Staph_reg_Sar_Rot"/>
    <property type="match status" value="1"/>
</dbReference>
<evidence type="ECO:0000259" key="6">
    <source>
        <dbReference type="PROSITE" id="PS50995"/>
    </source>
</evidence>
<dbReference type="Proteomes" id="UP000265962">
    <property type="component" value="Unassembled WGS sequence"/>
</dbReference>
<dbReference type="PANTHER" id="PTHR33164:SF5">
    <property type="entry name" value="ORGANIC HYDROPEROXIDE RESISTANCE TRANSCRIPTIONAL REGULATOR"/>
    <property type="match status" value="1"/>
</dbReference>
<keyword evidence="8" id="KW-1185">Reference proteome</keyword>
<reference evidence="8" key="1">
    <citation type="submission" date="2018-02" db="EMBL/GenBank/DDBJ databases">
        <authorList>
            <person name="Hornung B."/>
        </authorList>
    </citation>
    <scope>NUCLEOTIDE SEQUENCE [LARGE SCALE GENOMIC DNA]</scope>
</reference>
<proteinExistence type="predicted"/>
<dbReference type="InterPro" id="IPR036390">
    <property type="entry name" value="WH_DNA-bd_sf"/>
</dbReference>
<dbReference type="Gene3D" id="1.10.10.10">
    <property type="entry name" value="Winged helix-like DNA-binding domain superfamily/Winged helix DNA-binding domain"/>
    <property type="match status" value="1"/>
</dbReference>
<gene>
    <name evidence="7" type="ORF">PROPJV5_2040</name>
</gene>
<evidence type="ECO:0000256" key="5">
    <source>
        <dbReference type="ARBA" id="ARBA00023163"/>
    </source>
</evidence>
<evidence type="ECO:0000313" key="7">
    <source>
        <dbReference type="EMBL" id="SPF69074.1"/>
    </source>
</evidence>
<keyword evidence="2" id="KW-0963">Cytoplasm</keyword>
<accession>A0A375I4J1</accession>
<organism evidence="7 8">
    <name type="scientific">Propionibacterium ruminifibrarum</name>
    <dbReference type="NCBI Taxonomy" id="1962131"/>
    <lineage>
        <taxon>Bacteria</taxon>
        <taxon>Bacillati</taxon>
        <taxon>Actinomycetota</taxon>
        <taxon>Actinomycetes</taxon>
        <taxon>Propionibacteriales</taxon>
        <taxon>Propionibacteriaceae</taxon>
        <taxon>Propionibacterium</taxon>
    </lineage>
</organism>
<evidence type="ECO:0000256" key="3">
    <source>
        <dbReference type="ARBA" id="ARBA00023015"/>
    </source>
</evidence>
<comment type="subcellular location">
    <subcellularLocation>
        <location evidence="1">Cytoplasm</location>
    </subcellularLocation>
</comment>
<dbReference type="GO" id="GO:0003677">
    <property type="term" value="F:DNA binding"/>
    <property type="evidence" value="ECO:0007669"/>
    <property type="project" value="UniProtKB-KW"/>
</dbReference>
<evidence type="ECO:0000256" key="2">
    <source>
        <dbReference type="ARBA" id="ARBA00022490"/>
    </source>
</evidence>
<dbReference type="PROSITE" id="PS50995">
    <property type="entry name" value="HTH_MARR_2"/>
    <property type="match status" value="1"/>
</dbReference>
<keyword evidence="3" id="KW-0805">Transcription regulation</keyword>
<dbReference type="AlphaFoldDB" id="A0A375I4J1"/>
<dbReference type="InterPro" id="IPR000835">
    <property type="entry name" value="HTH_MarR-typ"/>
</dbReference>
<dbReference type="GO" id="GO:0005737">
    <property type="term" value="C:cytoplasm"/>
    <property type="evidence" value="ECO:0007669"/>
    <property type="project" value="UniProtKB-SubCell"/>
</dbReference>
<dbReference type="GO" id="GO:0003700">
    <property type="term" value="F:DNA-binding transcription factor activity"/>
    <property type="evidence" value="ECO:0007669"/>
    <property type="project" value="InterPro"/>
</dbReference>
<keyword evidence="4" id="KW-0238">DNA-binding</keyword>
<dbReference type="InterPro" id="IPR055166">
    <property type="entry name" value="Transc_reg_Sar_Rot_HTH"/>
</dbReference>
<dbReference type="SMART" id="SM00347">
    <property type="entry name" value="HTH_MARR"/>
    <property type="match status" value="1"/>
</dbReference>
<dbReference type="InterPro" id="IPR036388">
    <property type="entry name" value="WH-like_DNA-bd_sf"/>
</dbReference>
<dbReference type="EMBL" id="OMOH01000008">
    <property type="protein sequence ID" value="SPF69074.1"/>
    <property type="molecule type" value="Genomic_DNA"/>
</dbReference>
<name>A0A375I4J1_9ACTN</name>
<dbReference type="GO" id="GO:0006950">
    <property type="term" value="P:response to stress"/>
    <property type="evidence" value="ECO:0007669"/>
    <property type="project" value="TreeGrafter"/>
</dbReference>
<dbReference type="SUPFAM" id="SSF46785">
    <property type="entry name" value="Winged helix' DNA-binding domain"/>
    <property type="match status" value="1"/>
</dbReference>
<evidence type="ECO:0000256" key="1">
    <source>
        <dbReference type="ARBA" id="ARBA00004496"/>
    </source>
</evidence>
<feature type="domain" description="HTH marR-type" evidence="6">
    <location>
        <begin position="10"/>
        <end position="144"/>
    </location>
</feature>